<comment type="caution">
    <text evidence="1">The sequence shown here is derived from an EMBL/GenBank/DDBJ whole genome shotgun (WGS) entry which is preliminary data.</text>
</comment>
<evidence type="ECO:0000313" key="2">
    <source>
        <dbReference type="Proteomes" id="UP000281261"/>
    </source>
</evidence>
<dbReference type="Proteomes" id="UP000281261">
    <property type="component" value="Unassembled WGS sequence"/>
</dbReference>
<reference evidence="1 2" key="1">
    <citation type="submission" date="2018-06" db="EMBL/GenBank/DDBJ databases">
        <title>Extensive metabolic versatility and redundancy in microbially diverse, dynamic hydrothermal sediments.</title>
        <authorList>
            <person name="Dombrowski N."/>
            <person name="Teske A."/>
            <person name="Baker B.J."/>
        </authorList>
    </citation>
    <scope>NUCLEOTIDE SEQUENCE [LARGE SCALE GENOMIC DNA]</scope>
    <source>
        <strain evidence="1">B79_G16</strain>
    </source>
</reference>
<sequence length="89" mass="10286">MIVYRCSKCGKIIYAYYYGKDFLGVPTPSEVRAMLGGICPYCKKPLKKPTLEDVKIYPREEVLKNKKLVMELQRISKQQIQVLDQSSKP</sequence>
<evidence type="ECO:0000313" key="1">
    <source>
        <dbReference type="EMBL" id="RLC36755.1"/>
    </source>
</evidence>
<organism evidence="1 2">
    <name type="scientific">candidate division Kazan bacterium</name>
    <dbReference type="NCBI Taxonomy" id="2202143"/>
    <lineage>
        <taxon>Bacteria</taxon>
        <taxon>Bacteria division Kazan-3B-28</taxon>
    </lineage>
</organism>
<name>A0A420ZBX2_UNCK3</name>
<dbReference type="EMBL" id="QMNG01000031">
    <property type="protein sequence ID" value="RLC36755.1"/>
    <property type="molecule type" value="Genomic_DNA"/>
</dbReference>
<dbReference type="AlphaFoldDB" id="A0A420ZBX2"/>
<proteinExistence type="predicted"/>
<gene>
    <name evidence="1" type="ORF">DRH29_03885</name>
</gene>
<accession>A0A420ZBX2</accession>
<protein>
    <submittedName>
        <fullName evidence="1">Uncharacterized protein</fullName>
    </submittedName>
</protein>